<dbReference type="GO" id="GO:0046872">
    <property type="term" value="F:metal ion binding"/>
    <property type="evidence" value="ECO:0007669"/>
    <property type="project" value="UniProtKB-KW"/>
</dbReference>
<dbReference type="CDD" id="cd06185">
    <property type="entry name" value="PDR_like"/>
    <property type="match status" value="1"/>
</dbReference>
<dbReference type="EMBL" id="LT629750">
    <property type="protein sequence ID" value="SDS47449.1"/>
    <property type="molecule type" value="Genomic_DNA"/>
</dbReference>
<evidence type="ECO:0000256" key="6">
    <source>
        <dbReference type="ARBA" id="ARBA00023014"/>
    </source>
</evidence>
<keyword evidence="3" id="KW-0479">Metal-binding</keyword>
<evidence type="ECO:0000256" key="4">
    <source>
        <dbReference type="ARBA" id="ARBA00023002"/>
    </source>
</evidence>
<evidence type="ECO:0000259" key="8">
    <source>
        <dbReference type="PROSITE" id="PS51384"/>
    </source>
</evidence>
<organism evidence="9 10">
    <name type="scientific">Bradyrhizobium canariense</name>
    <dbReference type="NCBI Taxonomy" id="255045"/>
    <lineage>
        <taxon>Bacteria</taxon>
        <taxon>Pseudomonadati</taxon>
        <taxon>Pseudomonadota</taxon>
        <taxon>Alphaproteobacteria</taxon>
        <taxon>Hyphomicrobiales</taxon>
        <taxon>Nitrobacteraceae</taxon>
        <taxon>Bradyrhizobium</taxon>
    </lineage>
</organism>
<dbReference type="Gene3D" id="2.40.30.10">
    <property type="entry name" value="Translation factors"/>
    <property type="match status" value="1"/>
</dbReference>
<keyword evidence="2" id="KW-0001">2Fe-2S</keyword>
<dbReference type="AlphaFoldDB" id="A0A1H1SJB4"/>
<evidence type="ECO:0000313" key="9">
    <source>
        <dbReference type="EMBL" id="SDS47449.1"/>
    </source>
</evidence>
<dbReference type="Pfam" id="PF00175">
    <property type="entry name" value="NAD_binding_1"/>
    <property type="match status" value="1"/>
</dbReference>
<dbReference type="PROSITE" id="PS51085">
    <property type="entry name" value="2FE2S_FER_2"/>
    <property type="match status" value="1"/>
</dbReference>
<keyword evidence="5" id="KW-0408">Iron</keyword>
<dbReference type="SUPFAM" id="SSF63380">
    <property type="entry name" value="Riboflavin synthase domain-like"/>
    <property type="match status" value="1"/>
</dbReference>
<keyword evidence="10" id="KW-1185">Reference proteome</keyword>
<dbReference type="Pfam" id="PF00111">
    <property type="entry name" value="Fer2"/>
    <property type="match status" value="1"/>
</dbReference>
<gene>
    <name evidence="9" type="ORF">SAMN05444158_2170</name>
</gene>
<keyword evidence="1" id="KW-0285">Flavoprotein</keyword>
<evidence type="ECO:0000256" key="1">
    <source>
        <dbReference type="ARBA" id="ARBA00022630"/>
    </source>
</evidence>
<feature type="domain" description="2Fe-2S ferredoxin-type" evidence="7">
    <location>
        <begin position="242"/>
        <end position="327"/>
    </location>
</feature>
<dbReference type="Gene3D" id="3.40.50.80">
    <property type="entry name" value="Nucleotide-binding domain of ferredoxin-NADP reductase (FNR) module"/>
    <property type="match status" value="1"/>
</dbReference>
<keyword evidence="4" id="KW-0560">Oxidoreductase</keyword>
<reference evidence="10" key="1">
    <citation type="submission" date="2016-10" db="EMBL/GenBank/DDBJ databases">
        <authorList>
            <person name="Varghese N."/>
            <person name="Submissions S."/>
        </authorList>
    </citation>
    <scope>NUCLEOTIDE SEQUENCE [LARGE SCALE GENOMIC DNA]</scope>
    <source>
        <strain evidence="10">GAS369</strain>
    </source>
</reference>
<evidence type="ECO:0000313" key="10">
    <source>
        <dbReference type="Proteomes" id="UP000243904"/>
    </source>
</evidence>
<sequence>MDTIASCSSLNSSLSPISDRIRVRLNAIRYVARDIHLFELVSPGNELPPATAGAHIDIHLPDGKVRQYSLVVSDTDDAYVVAVKRDAQGRGGSLYLHDKLRVGTELEISAPRNNFPLREDAAHSVFIAGGIGITPIWSMIHRLKAIGRSWELHFASRSPADAAFLSDLRELDGVRLHFDSVSQGQPLDLEAIITGLPMETDIYCCGPLPMLEAFERATVGRPAEQIHVEFFAPRQEAASGGFSIKLKSTGAVLTVPPGSSMLDVLLDAGVVVPYSCTEGICGACQVGVVSGIPDHRDTILTEAEHATNESVIVCCSGSKSDILMLDL</sequence>
<dbReference type="PANTHER" id="PTHR47354:SF1">
    <property type="entry name" value="CARNITINE MONOOXYGENASE REDUCTASE SUBUNIT"/>
    <property type="match status" value="1"/>
</dbReference>
<dbReference type="InterPro" id="IPR039261">
    <property type="entry name" value="FNR_nucleotide-bd"/>
</dbReference>
<dbReference type="RefSeq" id="WP_146687225.1">
    <property type="nucleotide sequence ID" value="NZ_LT629750.1"/>
</dbReference>
<dbReference type="InterPro" id="IPR012675">
    <property type="entry name" value="Beta-grasp_dom_sf"/>
</dbReference>
<dbReference type="GO" id="GO:0016491">
    <property type="term" value="F:oxidoreductase activity"/>
    <property type="evidence" value="ECO:0007669"/>
    <property type="project" value="UniProtKB-KW"/>
</dbReference>
<dbReference type="SUPFAM" id="SSF54292">
    <property type="entry name" value="2Fe-2S ferredoxin-like"/>
    <property type="match status" value="1"/>
</dbReference>
<dbReference type="PROSITE" id="PS00197">
    <property type="entry name" value="2FE2S_FER_1"/>
    <property type="match status" value="1"/>
</dbReference>
<dbReference type="InterPro" id="IPR017927">
    <property type="entry name" value="FAD-bd_FR_type"/>
</dbReference>
<dbReference type="InterPro" id="IPR001433">
    <property type="entry name" value="OxRdtase_FAD/NAD-bd"/>
</dbReference>
<dbReference type="PRINTS" id="PR00409">
    <property type="entry name" value="PHDIOXRDTASE"/>
</dbReference>
<name>A0A1H1SJB4_9BRAD</name>
<dbReference type="GO" id="GO:0051537">
    <property type="term" value="F:2 iron, 2 sulfur cluster binding"/>
    <property type="evidence" value="ECO:0007669"/>
    <property type="project" value="UniProtKB-KW"/>
</dbReference>
<accession>A0A1H1SJB4</accession>
<proteinExistence type="predicted"/>
<dbReference type="PANTHER" id="PTHR47354">
    <property type="entry name" value="NADH OXIDOREDUCTASE HCR"/>
    <property type="match status" value="1"/>
</dbReference>
<protein>
    <submittedName>
        <fullName evidence="9">Ferredoxin-NADP reductase</fullName>
    </submittedName>
</protein>
<dbReference type="SUPFAM" id="SSF52343">
    <property type="entry name" value="Ferredoxin reductase-like, C-terminal NADP-linked domain"/>
    <property type="match status" value="1"/>
</dbReference>
<evidence type="ECO:0000256" key="2">
    <source>
        <dbReference type="ARBA" id="ARBA00022714"/>
    </source>
</evidence>
<dbReference type="Proteomes" id="UP000243904">
    <property type="component" value="Chromosome I"/>
</dbReference>
<evidence type="ECO:0000259" key="7">
    <source>
        <dbReference type="PROSITE" id="PS51085"/>
    </source>
</evidence>
<dbReference type="InterPro" id="IPR017938">
    <property type="entry name" value="Riboflavin_synthase-like_b-brl"/>
</dbReference>
<dbReference type="InterPro" id="IPR036010">
    <property type="entry name" value="2Fe-2S_ferredoxin-like_sf"/>
</dbReference>
<dbReference type="PROSITE" id="PS51384">
    <property type="entry name" value="FAD_FR"/>
    <property type="match status" value="1"/>
</dbReference>
<dbReference type="InterPro" id="IPR001041">
    <property type="entry name" value="2Fe-2S_ferredoxin-type"/>
</dbReference>
<dbReference type="InterPro" id="IPR006058">
    <property type="entry name" value="2Fe2S_fd_BS"/>
</dbReference>
<dbReference type="CDD" id="cd00207">
    <property type="entry name" value="fer2"/>
    <property type="match status" value="1"/>
</dbReference>
<keyword evidence="6" id="KW-0411">Iron-sulfur</keyword>
<evidence type="ECO:0000256" key="5">
    <source>
        <dbReference type="ARBA" id="ARBA00023004"/>
    </source>
</evidence>
<dbReference type="Gene3D" id="3.10.20.30">
    <property type="match status" value="1"/>
</dbReference>
<evidence type="ECO:0000256" key="3">
    <source>
        <dbReference type="ARBA" id="ARBA00022723"/>
    </source>
</evidence>
<feature type="domain" description="FAD-binding FR-type" evidence="8">
    <location>
        <begin position="18"/>
        <end position="118"/>
    </location>
</feature>
<dbReference type="InterPro" id="IPR050415">
    <property type="entry name" value="MRET"/>
</dbReference>